<evidence type="ECO:0000313" key="3">
    <source>
        <dbReference type="Proteomes" id="UP001589793"/>
    </source>
</evidence>
<evidence type="ECO:0000313" key="2">
    <source>
        <dbReference type="EMBL" id="MFC0672437.1"/>
    </source>
</evidence>
<dbReference type="SUPFAM" id="SSF55826">
    <property type="entry name" value="YbaK/ProRS associated domain"/>
    <property type="match status" value="1"/>
</dbReference>
<name>A0ABV6R632_9MICO</name>
<sequence length="185" mass="18874">MAEENESVTIPPTRPLEWRPLADALGLVPGPVADAVRAGHVPGARVAPVEDELADTAEFCAAYGVAPELTANCVLVRGRGGGRDIHAAVLVLASDRADVNRAVKKHLGASRLSFARTEEAEELTGMTTGGITPIGLPAGWPILLDTAVAALSDVLIGGGGRTAKILVPGRDLAALPGAEVLALAL</sequence>
<accession>A0ABV6R632</accession>
<dbReference type="InterPro" id="IPR036754">
    <property type="entry name" value="YbaK/aa-tRNA-synt-asso_dom_sf"/>
</dbReference>
<dbReference type="Pfam" id="PF04073">
    <property type="entry name" value="tRNA_edit"/>
    <property type="match status" value="1"/>
</dbReference>
<dbReference type="InterPro" id="IPR007214">
    <property type="entry name" value="YbaK/aa-tRNA-synth-assoc-dom"/>
</dbReference>
<evidence type="ECO:0000259" key="1">
    <source>
        <dbReference type="Pfam" id="PF04073"/>
    </source>
</evidence>
<dbReference type="EMBL" id="JBHLSV010000001">
    <property type="protein sequence ID" value="MFC0672437.1"/>
    <property type="molecule type" value="Genomic_DNA"/>
</dbReference>
<comment type="caution">
    <text evidence="2">The sequence shown here is derived from an EMBL/GenBank/DDBJ whole genome shotgun (WGS) entry which is preliminary data.</text>
</comment>
<dbReference type="Proteomes" id="UP001589793">
    <property type="component" value="Unassembled WGS sequence"/>
</dbReference>
<protein>
    <submittedName>
        <fullName evidence="2">YbaK/EbsC family protein</fullName>
    </submittedName>
</protein>
<organism evidence="2 3">
    <name type="scientific">Brachybacterium hainanense</name>
    <dbReference type="NCBI Taxonomy" id="1541174"/>
    <lineage>
        <taxon>Bacteria</taxon>
        <taxon>Bacillati</taxon>
        <taxon>Actinomycetota</taxon>
        <taxon>Actinomycetes</taxon>
        <taxon>Micrococcales</taxon>
        <taxon>Dermabacteraceae</taxon>
        <taxon>Brachybacterium</taxon>
    </lineage>
</organism>
<proteinExistence type="predicted"/>
<reference evidence="2 3" key="1">
    <citation type="submission" date="2024-09" db="EMBL/GenBank/DDBJ databases">
        <authorList>
            <person name="Sun Q."/>
            <person name="Mori K."/>
        </authorList>
    </citation>
    <scope>NUCLEOTIDE SEQUENCE [LARGE SCALE GENOMIC DNA]</scope>
    <source>
        <strain evidence="2 3">CICC 10874</strain>
    </source>
</reference>
<dbReference type="PANTHER" id="PTHR30411:SF1">
    <property type="entry name" value="CYTOPLASMIC PROTEIN"/>
    <property type="match status" value="1"/>
</dbReference>
<dbReference type="PANTHER" id="PTHR30411">
    <property type="entry name" value="CYTOPLASMIC PROTEIN"/>
    <property type="match status" value="1"/>
</dbReference>
<feature type="domain" description="YbaK/aminoacyl-tRNA synthetase-associated" evidence="1">
    <location>
        <begin position="52"/>
        <end position="174"/>
    </location>
</feature>
<keyword evidence="3" id="KW-1185">Reference proteome</keyword>
<dbReference type="Gene3D" id="3.90.960.10">
    <property type="entry name" value="YbaK/aminoacyl-tRNA synthetase-associated domain"/>
    <property type="match status" value="1"/>
</dbReference>
<gene>
    <name evidence="2" type="ORF">ACFFF6_00550</name>
</gene>
<dbReference type="RefSeq" id="WP_376977228.1">
    <property type="nucleotide sequence ID" value="NZ_JBHLSV010000001.1"/>
</dbReference>